<keyword evidence="2" id="KW-0489">Methyltransferase</keyword>
<reference evidence="2" key="1">
    <citation type="submission" date="2016-02" db="EMBL/GenBank/DDBJ databases">
        <title>RNAseq analyses of the midgut from blood- or serum-fed Ixodes ricinus ticks.</title>
        <authorList>
            <person name="Perner J."/>
            <person name="Provaznik J."/>
            <person name="Schrenkova J."/>
            <person name="Urbanova V."/>
            <person name="Ribeiro J.M."/>
            <person name="Kopacek P."/>
        </authorList>
    </citation>
    <scope>NUCLEOTIDE SEQUENCE</scope>
    <source>
        <tissue evidence="2">Gut</tissue>
    </source>
</reference>
<dbReference type="InterPro" id="IPR013216">
    <property type="entry name" value="Methyltransf_11"/>
</dbReference>
<name>A0A131Y9Z2_IXORI</name>
<dbReference type="AlphaFoldDB" id="A0A131Y9Z2"/>
<accession>A0A131Y9Z2</accession>
<proteinExistence type="evidence at transcript level"/>
<organism evidence="2">
    <name type="scientific">Ixodes ricinus</name>
    <name type="common">Common tick</name>
    <name type="synonym">Acarus ricinus</name>
    <dbReference type="NCBI Taxonomy" id="34613"/>
    <lineage>
        <taxon>Eukaryota</taxon>
        <taxon>Metazoa</taxon>
        <taxon>Ecdysozoa</taxon>
        <taxon>Arthropoda</taxon>
        <taxon>Chelicerata</taxon>
        <taxon>Arachnida</taxon>
        <taxon>Acari</taxon>
        <taxon>Parasitiformes</taxon>
        <taxon>Ixodida</taxon>
        <taxon>Ixodoidea</taxon>
        <taxon>Ixodidae</taxon>
        <taxon>Ixodinae</taxon>
        <taxon>Ixodes</taxon>
    </lineage>
</organism>
<protein>
    <submittedName>
        <fullName evidence="2">Putative juvenile hormone acid methyltransferase</fullName>
    </submittedName>
</protein>
<dbReference type="GO" id="GO:0032259">
    <property type="term" value="P:methylation"/>
    <property type="evidence" value="ECO:0007669"/>
    <property type="project" value="UniProtKB-KW"/>
</dbReference>
<dbReference type="Gene3D" id="3.40.50.150">
    <property type="entry name" value="Vaccinia Virus protein VP39"/>
    <property type="match status" value="1"/>
</dbReference>
<dbReference type="GO" id="GO:0008757">
    <property type="term" value="F:S-adenosylmethionine-dependent methyltransferase activity"/>
    <property type="evidence" value="ECO:0007669"/>
    <property type="project" value="InterPro"/>
</dbReference>
<evidence type="ECO:0000259" key="1">
    <source>
        <dbReference type="Pfam" id="PF08241"/>
    </source>
</evidence>
<dbReference type="Pfam" id="PF08241">
    <property type="entry name" value="Methyltransf_11"/>
    <property type="match status" value="1"/>
</dbReference>
<dbReference type="InterPro" id="IPR029063">
    <property type="entry name" value="SAM-dependent_MTases_sf"/>
</dbReference>
<dbReference type="SUPFAM" id="SSF53335">
    <property type="entry name" value="S-adenosyl-L-methionine-dependent methyltransferases"/>
    <property type="match status" value="1"/>
</dbReference>
<feature type="domain" description="Methyltransferase type 11" evidence="1">
    <location>
        <begin position="1"/>
        <end position="69"/>
    </location>
</feature>
<sequence length="203" mass="23401">MVEFAKKHFAHPKIHYDVLDISRHDVTDFVERYGQFDRLYSFFCLSWSNDQETAFKNIDELLKPGGGCLLLFTATSSIMRLRKKLSSMDHWQKYRKMIEYSFPPSVDLLSRDALLSYISGLLKNTSLIATTCEVLQVTHTYSSFEELTQMHMSLNRLSNLVTEEEKPLLLKDVTENAARLWAEKEAGGSPFCSSMFLVRAQKP</sequence>
<evidence type="ECO:0000313" key="2">
    <source>
        <dbReference type="EMBL" id="JAP75302.1"/>
    </source>
</evidence>
<keyword evidence="2" id="KW-0808">Transferase</keyword>
<dbReference type="EMBL" id="GEFM01000494">
    <property type="protein sequence ID" value="JAP75302.1"/>
    <property type="molecule type" value="mRNA"/>
</dbReference>